<dbReference type="Pfam" id="PF01940">
    <property type="entry name" value="DUF92"/>
    <property type="match status" value="1"/>
</dbReference>
<evidence type="ECO:0000256" key="6">
    <source>
        <dbReference type="SAM" id="Phobius"/>
    </source>
</evidence>
<dbReference type="PANTHER" id="PTHR13353">
    <property type="entry name" value="TRANSMEMBRANE PROTEIN 19"/>
    <property type="match status" value="1"/>
</dbReference>
<keyword evidence="3 6" id="KW-0812">Transmembrane</keyword>
<keyword evidence="5 6" id="KW-0472">Membrane</keyword>
<gene>
    <name evidence="7" type="ORF">CEUSTIGMA_g4706.t1</name>
</gene>
<protein>
    <recommendedName>
        <fullName evidence="9">DUF92 domain-containing protein</fullName>
    </recommendedName>
</protein>
<keyword evidence="8" id="KW-1185">Reference proteome</keyword>
<evidence type="ECO:0000256" key="4">
    <source>
        <dbReference type="ARBA" id="ARBA00022989"/>
    </source>
</evidence>
<evidence type="ECO:0000256" key="1">
    <source>
        <dbReference type="ARBA" id="ARBA00004141"/>
    </source>
</evidence>
<comment type="caution">
    <text evidence="7">The sequence shown here is derived from an EMBL/GenBank/DDBJ whole genome shotgun (WGS) entry which is preliminary data.</text>
</comment>
<dbReference type="EMBL" id="BEGY01000023">
    <property type="protein sequence ID" value="GAX77260.1"/>
    <property type="molecule type" value="Genomic_DNA"/>
</dbReference>
<dbReference type="STRING" id="1157962.A0A250X3B1"/>
<accession>A0A250X3B1</accession>
<comment type="similarity">
    <text evidence="2">Belongs to the TMEM19 family.</text>
</comment>
<proteinExistence type="inferred from homology"/>
<evidence type="ECO:0000313" key="7">
    <source>
        <dbReference type="EMBL" id="GAX77260.1"/>
    </source>
</evidence>
<organism evidence="7 8">
    <name type="scientific">Chlamydomonas eustigma</name>
    <dbReference type="NCBI Taxonomy" id="1157962"/>
    <lineage>
        <taxon>Eukaryota</taxon>
        <taxon>Viridiplantae</taxon>
        <taxon>Chlorophyta</taxon>
        <taxon>core chlorophytes</taxon>
        <taxon>Chlorophyceae</taxon>
        <taxon>CS clade</taxon>
        <taxon>Chlamydomonadales</taxon>
        <taxon>Chlamydomonadaceae</taxon>
        <taxon>Chlamydomonas</taxon>
    </lineage>
</organism>
<feature type="transmembrane region" description="Helical" evidence="6">
    <location>
        <begin position="273"/>
        <end position="291"/>
    </location>
</feature>
<name>A0A250X3B1_9CHLO</name>
<evidence type="ECO:0000256" key="5">
    <source>
        <dbReference type="ARBA" id="ARBA00023136"/>
    </source>
</evidence>
<dbReference type="InterPro" id="IPR002794">
    <property type="entry name" value="DUF92_TMEM19"/>
</dbReference>
<evidence type="ECO:0000256" key="3">
    <source>
        <dbReference type="ARBA" id="ARBA00022692"/>
    </source>
</evidence>
<keyword evidence="4 6" id="KW-1133">Transmembrane helix</keyword>
<feature type="transmembrane region" description="Helical" evidence="6">
    <location>
        <begin position="85"/>
        <end position="110"/>
    </location>
</feature>
<dbReference type="OrthoDB" id="30881at2759"/>
<evidence type="ECO:0000313" key="8">
    <source>
        <dbReference type="Proteomes" id="UP000232323"/>
    </source>
</evidence>
<reference evidence="7 8" key="1">
    <citation type="submission" date="2017-08" db="EMBL/GenBank/DDBJ databases">
        <title>Acidophilic green algal genome provides insights into adaptation to an acidic environment.</title>
        <authorList>
            <person name="Hirooka S."/>
            <person name="Hirose Y."/>
            <person name="Kanesaki Y."/>
            <person name="Higuchi S."/>
            <person name="Fujiwara T."/>
            <person name="Onuma R."/>
            <person name="Era A."/>
            <person name="Ohbayashi R."/>
            <person name="Uzuka A."/>
            <person name="Nozaki H."/>
            <person name="Yoshikawa H."/>
            <person name="Miyagishima S.Y."/>
        </authorList>
    </citation>
    <scope>NUCLEOTIDE SEQUENCE [LARGE SCALE GENOMIC DNA]</scope>
    <source>
        <strain evidence="7 8">NIES-2499</strain>
    </source>
</reference>
<sequence>MNLVPSNKFVISHRLHNRSHTSKLRTSIPQTCHATLPIETVKEFLTAATTPHPGLLYGTAANTIVFTFGFPILRKGLTVPGVANAWLLGASVWSAFGAGGYLLLCLYFILGTLVTKVKLKQKQAEGIAEARSGLRGPGSVWGSGSAAAACALLSIMSDDPSLWQVGFVASICSKLSDTFSSEIGKAYGKTTYLVTTFELVPRGTEGAVSLEGTLAGIVAAFLFAAVAIALGQVTVGESLVVGFAAVAANTFESYLGASVQGRLSWLTNDLVNVLQITLAAIIAICLSKFCLVS</sequence>
<feature type="transmembrane region" description="Helical" evidence="6">
    <location>
        <begin position="54"/>
        <end position="73"/>
    </location>
</feature>
<dbReference type="PANTHER" id="PTHR13353:SF5">
    <property type="entry name" value="TRANSMEMBRANE PROTEIN 19"/>
    <property type="match status" value="1"/>
</dbReference>
<evidence type="ECO:0000256" key="2">
    <source>
        <dbReference type="ARBA" id="ARBA00009012"/>
    </source>
</evidence>
<dbReference type="GO" id="GO:0009706">
    <property type="term" value="C:chloroplast inner membrane"/>
    <property type="evidence" value="ECO:0007669"/>
    <property type="project" value="TreeGrafter"/>
</dbReference>
<feature type="transmembrane region" description="Helical" evidence="6">
    <location>
        <begin position="212"/>
        <end position="233"/>
    </location>
</feature>
<dbReference type="AlphaFoldDB" id="A0A250X3B1"/>
<dbReference type="Proteomes" id="UP000232323">
    <property type="component" value="Unassembled WGS sequence"/>
</dbReference>
<evidence type="ECO:0008006" key="9">
    <source>
        <dbReference type="Google" id="ProtNLM"/>
    </source>
</evidence>
<comment type="subcellular location">
    <subcellularLocation>
        <location evidence="1">Membrane</location>
        <topology evidence="1">Multi-pass membrane protein</topology>
    </subcellularLocation>
</comment>